<dbReference type="HOGENOM" id="CLU_2065251_0_0_1"/>
<reference evidence="1" key="2">
    <citation type="submission" date="2018-05" db="EMBL/GenBank/DDBJ databases">
        <title>OmerRS3 (Oryza meridionalis Reference Sequence Version 3).</title>
        <authorList>
            <person name="Zhang J."/>
            <person name="Kudrna D."/>
            <person name="Lee S."/>
            <person name="Talag J."/>
            <person name="Welchert J."/>
            <person name="Wing R.A."/>
        </authorList>
    </citation>
    <scope>NUCLEOTIDE SEQUENCE [LARGE SCALE GENOMIC DNA]</scope>
    <source>
        <strain evidence="1">cv. OR44</strain>
    </source>
</reference>
<dbReference type="EnsemblPlants" id="OMERI06G15410.1">
    <property type="protein sequence ID" value="OMERI06G15410.1"/>
    <property type="gene ID" value="OMERI06G15410"/>
</dbReference>
<proteinExistence type="predicted"/>
<organism evidence="1">
    <name type="scientific">Oryza meridionalis</name>
    <dbReference type="NCBI Taxonomy" id="40149"/>
    <lineage>
        <taxon>Eukaryota</taxon>
        <taxon>Viridiplantae</taxon>
        <taxon>Streptophyta</taxon>
        <taxon>Embryophyta</taxon>
        <taxon>Tracheophyta</taxon>
        <taxon>Spermatophyta</taxon>
        <taxon>Magnoliopsida</taxon>
        <taxon>Liliopsida</taxon>
        <taxon>Poales</taxon>
        <taxon>Poaceae</taxon>
        <taxon>BOP clade</taxon>
        <taxon>Oryzoideae</taxon>
        <taxon>Oryzeae</taxon>
        <taxon>Oryzinae</taxon>
        <taxon>Oryza</taxon>
    </lineage>
</organism>
<dbReference type="Proteomes" id="UP000008021">
    <property type="component" value="Chromosome 6"/>
</dbReference>
<dbReference type="AlphaFoldDB" id="A0A0E0E1L7"/>
<dbReference type="Gramene" id="OMERI06G15410.1">
    <property type="protein sequence ID" value="OMERI06G15410.1"/>
    <property type="gene ID" value="OMERI06G15410"/>
</dbReference>
<accession>A0A0E0E1L7</accession>
<reference evidence="1" key="1">
    <citation type="submission" date="2015-04" db="UniProtKB">
        <authorList>
            <consortium name="EnsemblPlants"/>
        </authorList>
    </citation>
    <scope>IDENTIFICATION</scope>
</reference>
<protein>
    <submittedName>
        <fullName evidence="1">Uncharacterized protein</fullName>
    </submittedName>
</protein>
<keyword evidence="2" id="KW-1185">Reference proteome</keyword>
<evidence type="ECO:0000313" key="2">
    <source>
        <dbReference type="Proteomes" id="UP000008021"/>
    </source>
</evidence>
<sequence length="119" mass="13040">MVTPAPPGGWDFSPGGHIRDEVFSRFSSPVHFSRSFSRRPFRLVVDFPRSSFRLCTSSVGLALRACIGGSPGDLFVAHQKDRSYSILPWVFGSIIFLLSSVKTIMLDSIFGGMEVQIGG</sequence>
<name>A0A0E0E1L7_9ORYZ</name>
<evidence type="ECO:0000313" key="1">
    <source>
        <dbReference type="EnsemblPlants" id="OMERI06G15410.1"/>
    </source>
</evidence>